<reference evidence="3 4" key="1">
    <citation type="submission" date="2018-11" db="EMBL/GenBank/DDBJ databases">
        <title>Genome assembly of Steccherinum ochraceum LE-BIN_3174, the white-rot fungus of the Steccherinaceae family (The Residual Polyporoid clade, Polyporales, Basidiomycota).</title>
        <authorList>
            <person name="Fedorova T.V."/>
            <person name="Glazunova O.A."/>
            <person name="Landesman E.O."/>
            <person name="Moiseenko K.V."/>
            <person name="Psurtseva N.V."/>
            <person name="Savinova O.S."/>
            <person name="Shakhova N.V."/>
            <person name="Tyazhelova T.V."/>
            <person name="Vasina D.V."/>
        </authorList>
    </citation>
    <scope>NUCLEOTIDE SEQUENCE [LARGE SCALE GENOMIC DNA]</scope>
    <source>
        <strain evidence="3 4">LE-BIN_3174</strain>
    </source>
</reference>
<dbReference type="InterPro" id="IPR050452">
    <property type="entry name" value="Metacaspase"/>
</dbReference>
<comment type="caution">
    <text evidence="3">The sequence shown here is derived from an EMBL/GenBank/DDBJ whole genome shotgun (WGS) entry which is preliminary data.</text>
</comment>
<evidence type="ECO:0000313" key="3">
    <source>
        <dbReference type="EMBL" id="TCD63013.1"/>
    </source>
</evidence>
<dbReference type="GO" id="GO:0005737">
    <property type="term" value="C:cytoplasm"/>
    <property type="evidence" value="ECO:0007669"/>
    <property type="project" value="TreeGrafter"/>
</dbReference>
<dbReference type="PANTHER" id="PTHR48104:SF30">
    <property type="entry name" value="METACASPASE-1"/>
    <property type="match status" value="1"/>
</dbReference>
<dbReference type="GO" id="GO:0004197">
    <property type="term" value="F:cysteine-type endopeptidase activity"/>
    <property type="evidence" value="ECO:0007669"/>
    <property type="project" value="InterPro"/>
</dbReference>
<dbReference type="InterPro" id="IPR011600">
    <property type="entry name" value="Pept_C14_caspase"/>
</dbReference>
<dbReference type="Gene3D" id="3.40.50.12660">
    <property type="match status" value="1"/>
</dbReference>
<proteinExistence type="inferred from homology"/>
<organism evidence="3 4">
    <name type="scientific">Steccherinum ochraceum</name>
    <dbReference type="NCBI Taxonomy" id="92696"/>
    <lineage>
        <taxon>Eukaryota</taxon>
        <taxon>Fungi</taxon>
        <taxon>Dikarya</taxon>
        <taxon>Basidiomycota</taxon>
        <taxon>Agaricomycotina</taxon>
        <taxon>Agaricomycetes</taxon>
        <taxon>Polyporales</taxon>
        <taxon>Steccherinaceae</taxon>
        <taxon>Steccherinum</taxon>
    </lineage>
</organism>
<keyword evidence="4" id="KW-1185">Reference proteome</keyword>
<dbReference type="GO" id="GO:0006508">
    <property type="term" value="P:proteolysis"/>
    <property type="evidence" value="ECO:0007669"/>
    <property type="project" value="InterPro"/>
</dbReference>
<dbReference type="PANTHER" id="PTHR48104">
    <property type="entry name" value="METACASPASE-4"/>
    <property type="match status" value="1"/>
</dbReference>
<comment type="similarity">
    <text evidence="1">Belongs to the peptidase C14B family.</text>
</comment>
<gene>
    <name evidence="3" type="primary">MCA5_1</name>
    <name evidence="3" type="ORF">EIP91_006075</name>
</gene>
<dbReference type="Proteomes" id="UP000292702">
    <property type="component" value="Unassembled WGS sequence"/>
</dbReference>
<sequence length="439" mass="49358">MSYHDPGVPPHLTGWIPFTPPYSPAQIPSEARDPWRKALLVGITYAHRKVPKIKPLTNPVRDVHLFKDLLEDSYGFKEEDIVVMTDAEETEARYKPSKANMLREIGRLVAKAQAGDSFVFLFAGHSEQQDTRSGTELDEKDEVIVAMDGGKIDKNGNRLGGIITDNDLKKRLVKPLPDGAHLTVSSFYIYNALIFNSVTNFRHCLTLVPPELFSVPAPSIFTRPPAAQQSWNSLPRTPRDDVEDWMRRTREQLTFSFAYAGSLVGLPVYSSGSFDFERLPHLEIPGRPTQILDEPMVTSPDVMTEDLPWHCNGYCPISEEEGPSVLSFSACQDGETSYEDDVNPGLVEIMIKILERDHHPTLEALIKALRMDMRNASNQRVNTFRRNVEAFSSETGVLIDPHFMEATELRMVKQHPQVGSLKPINRHAPFALAPNRSLS</sequence>
<dbReference type="EMBL" id="RWJN01000328">
    <property type="protein sequence ID" value="TCD63013.1"/>
    <property type="molecule type" value="Genomic_DNA"/>
</dbReference>
<protein>
    <submittedName>
        <fullName evidence="3">Metacaspase</fullName>
    </submittedName>
</protein>
<feature type="domain" description="Peptidase C14 caspase" evidence="2">
    <location>
        <begin position="36"/>
        <end position="176"/>
    </location>
</feature>
<evidence type="ECO:0000313" key="4">
    <source>
        <dbReference type="Proteomes" id="UP000292702"/>
    </source>
</evidence>
<dbReference type="AlphaFoldDB" id="A0A4R0R906"/>
<evidence type="ECO:0000259" key="2">
    <source>
        <dbReference type="Pfam" id="PF00656"/>
    </source>
</evidence>
<evidence type="ECO:0000256" key="1">
    <source>
        <dbReference type="ARBA" id="ARBA00009005"/>
    </source>
</evidence>
<dbReference type="Pfam" id="PF00656">
    <property type="entry name" value="Peptidase_C14"/>
    <property type="match status" value="1"/>
</dbReference>
<accession>A0A4R0R906</accession>
<dbReference type="OrthoDB" id="3223806at2759"/>
<name>A0A4R0R906_9APHY</name>